<evidence type="ECO:0000313" key="1">
    <source>
        <dbReference type="EMBL" id="CUG37333.1"/>
    </source>
</evidence>
<keyword evidence="2" id="KW-1185">Reference proteome</keyword>
<organism evidence="1 2">
    <name type="scientific">Bodo saltans</name>
    <name type="common">Flagellated protozoan</name>
    <dbReference type="NCBI Taxonomy" id="75058"/>
    <lineage>
        <taxon>Eukaryota</taxon>
        <taxon>Discoba</taxon>
        <taxon>Euglenozoa</taxon>
        <taxon>Kinetoplastea</taxon>
        <taxon>Metakinetoplastina</taxon>
        <taxon>Eubodonida</taxon>
        <taxon>Bodonidae</taxon>
        <taxon>Bodo</taxon>
    </lineage>
</organism>
<feature type="non-terminal residue" evidence="1">
    <location>
        <position position="1"/>
    </location>
</feature>
<protein>
    <submittedName>
        <fullName evidence="1">L-asparaginase, putative</fullName>
    </submittedName>
</protein>
<dbReference type="Proteomes" id="UP000051952">
    <property type="component" value="Unassembled WGS sequence"/>
</dbReference>
<proteinExistence type="predicted"/>
<gene>
    <name evidence="1" type="ORF">BSAL_78435</name>
</gene>
<evidence type="ECO:0000313" key="2">
    <source>
        <dbReference type="Proteomes" id="UP000051952"/>
    </source>
</evidence>
<sequence>YGDLVVDVLGVVIDVLGVLVDDLQLCVGLGPFSQFQERLSVCRQKIRFADDAYEHPTIQNRVARPKHLFSFAQIVNSSSFAVGQFLTYTGSTHQQSHRTLATTVLTTAGVDPNRRNEIITPCYAI</sequence>
<dbReference type="AlphaFoldDB" id="A0A0S4IZV7"/>
<dbReference type="EMBL" id="CYKH01000771">
    <property type="protein sequence ID" value="CUG37333.1"/>
    <property type="molecule type" value="Genomic_DNA"/>
</dbReference>
<accession>A0A0S4IZV7</accession>
<name>A0A0S4IZV7_BODSA</name>
<reference evidence="2" key="1">
    <citation type="submission" date="2015-09" db="EMBL/GenBank/DDBJ databases">
        <authorList>
            <consortium name="Pathogen Informatics"/>
        </authorList>
    </citation>
    <scope>NUCLEOTIDE SEQUENCE [LARGE SCALE GENOMIC DNA]</scope>
    <source>
        <strain evidence="2">Lake Konstanz</strain>
    </source>
</reference>
<dbReference type="VEuPathDB" id="TriTrypDB:BSAL_78435"/>